<dbReference type="AlphaFoldDB" id="A0A392QXQ1"/>
<dbReference type="EMBL" id="LXQA010163217">
    <property type="protein sequence ID" value="MCI28045.1"/>
    <property type="molecule type" value="Genomic_DNA"/>
</dbReference>
<dbReference type="Proteomes" id="UP000265520">
    <property type="component" value="Unassembled WGS sequence"/>
</dbReference>
<sequence>MLPSFYLTSNIGAPHGDTLGHMNFFSNSSSNCLFNSLSSAADILYGAIDTGLVP</sequence>
<organism evidence="1 2">
    <name type="scientific">Trifolium medium</name>
    <dbReference type="NCBI Taxonomy" id="97028"/>
    <lineage>
        <taxon>Eukaryota</taxon>
        <taxon>Viridiplantae</taxon>
        <taxon>Streptophyta</taxon>
        <taxon>Embryophyta</taxon>
        <taxon>Tracheophyta</taxon>
        <taxon>Spermatophyta</taxon>
        <taxon>Magnoliopsida</taxon>
        <taxon>eudicotyledons</taxon>
        <taxon>Gunneridae</taxon>
        <taxon>Pentapetalae</taxon>
        <taxon>rosids</taxon>
        <taxon>fabids</taxon>
        <taxon>Fabales</taxon>
        <taxon>Fabaceae</taxon>
        <taxon>Papilionoideae</taxon>
        <taxon>50 kb inversion clade</taxon>
        <taxon>NPAAA clade</taxon>
        <taxon>Hologalegina</taxon>
        <taxon>IRL clade</taxon>
        <taxon>Trifolieae</taxon>
        <taxon>Trifolium</taxon>
    </lineage>
</organism>
<protein>
    <submittedName>
        <fullName evidence="1">Uncharacterized protein</fullName>
    </submittedName>
</protein>
<keyword evidence="2" id="KW-1185">Reference proteome</keyword>
<proteinExistence type="predicted"/>
<feature type="non-terminal residue" evidence="1">
    <location>
        <position position="54"/>
    </location>
</feature>
<accession>A0A392QXQ1</accession>
<evidence type="ECO:0000313" key="1">
    <source>
        <dbReference type="EMBL" id="MCI28045.1"/>
    </source>
</evidence>
<reference evidence="1 2" key="1">
    <citation type="journal article" date="2018" name="Front. Plant Sci.">
        <title>Red Clover (Trifolium pratense) and Zigzag Clover (T. medium) - A Picture of Genomic Similarities and Differences.</title>
        <authorList>
            <person name="Dluhosova J."/>
            <person name="Istvanek J."/>
            <person name="Nedelnik J."/>
            <person name="Repkova J."/>
        </authorList>
    </citation>
    <scope>NUCLEOTIDE SEQUENCE [LARGE SCALE GENOMIC DNA]</scope>
    <source>
        <strain evidence="2">cv. 10/8</strain>
        <tissue evidence="1">Leaf</tissue>
    </source>
</reference>
<comment type="caution">
    <text evidence="1">The sequence shown here is derived from an EMBL/GenBank/DDBJ whole genome shotgun (WGS) entry which is preliminary data.</text>
</comment>
<name>A0A392QXQ1_9FABA</name>
<evidence type="ECO:0000313" key="2">
    <source>
        <dbReference type="Proteomes" id="UP000265520"/>
    </source>
</evidence>